<protein>
    <submittedName>
        <fullName evidence="2">Uncharacterized protein</fullName>
    </submittedName>
</protein>
<evidence type="ECO:0000313" key="2">
    <source>
        <dbReference type="EMBL" id="SOB57467.1"/>
    </source>
</evidence>
<evidence type="ECO:0000256" key="1">
    <source>
        <dbReference type="SAM" id="MobiDB-lite"/>
    </source>
</evidence>
<name>A0A2C8F511_9BACT</name>
<dbReference type="OrthoDB" id="5405767at2"/>
<dbReference type="AlphaFoldDB" id="A0A2C8F511"/>
<evidence type="ECO:0000313" key="3">
    <source>
        <dbReference type="Proteomes" id="UP000219215"/>
    </source>
</evidence>
<dbReference type="RefSeq" id="WP_097010714.1">
    <property type="nucleotide sequence ID" value="NZ_LT907975.1"/>
</dbReference>
<dbReference type="KEGG" id="pprf:DPRO_0583"/>
<keyword evidence="3" id="KW-1185">Reference proteome</keyword>
<organism evidence="2 3">
    <name type="scientific">Pseudodesulfovibrio profundus</name>
    <dbReference type="NCBI Taxonomy" id="57320"/>
    <lineage>
        <taxon>Bacteria</taxon>
        <taxon>Pseudomonadati</taxon>
        <taxon>Thermodesulfobacteriota</taxon>
        <taxon>Desulfovibrionia</taxon>
        <taxon>Desulfovibrionales</taxon>
        <taxon>Desulfovibrionaceae</taxon>
    </lineage>
</organism>
<dbReference type="Proteomes" id="UP000219215">
    <property type="component" value="Chromosome DPRO"/>
</dbReference>
<reference evidence="3" key="1">
    <citation type="submission" date="2017-09" db="EMBL/GenBank/DDBJ databases">
        <authorList>
            <person name="Regsiter A."/>
            <person name="William W."/>
        </authorList>
    </citation>
    <scope>NUCLEOTIDE SEQUENCE [LARGE SCALE GENOMIC DNA]</scope>
    <source>
        <strain evidence="3">500-1</strain>
    </source>
</reference>
<feature type="region of interest" description="Disordered" evidence="1">
    <location>
        <begin position="55"/>
        <end position="85"/>
    </location>
</feature>
<proteinExistence type="predicted"/>
<dbReference type="EMBL" id="LT907975">
    <property type="protein sequence ID" value="SOB57467.1"/>
    <property type="molecule type" value="Genomic_DNA"/>
</dbReference>
<sequence>MIEIRNLKFQPLTFNLSGQGTLHLGPRERKSIARKDLSAEIQTAGKRGLVRITDLTGGAAPEPETPTATEDTGNDEAKTTSKRRK</sequence>
<feature type="compositionally biased region" description="Low complexity" evidence="1">
    <location>
        <begin position="56"/>
        <end position="71"/>
    </location>
</feature>
<accession>A0A2C8F511</accession>
<gene>
    <name evidence="2" type="ORF">DPRO_0583</name>
</gene>